<dbReference type="PANTHER" id="PTHR43861">
    <property type="entry name" value="TRANS-ACONITATE 2-METHYLTRANSFERASE-RELATED"/>
    <property type="match status" value="1"/>
</dbReference>
<dbReference type="Gene3D" id="3.40.50.150">
    <property type="entry name" value="Vaccinia Virus protein VP39"/>
    <property type="match status" value="1"/>
</dbReference>
<dbReference type="SUPFAM" id="SSF53335">
    <property type="entry name" value="S-adenosyl-L-methionine-dependent methyltransferases"/>
    <property type="match status" value="1"/>
</dbReference>
<dbReference type="GO" id="GO:0032259">
    <property type="term" value="P:methylation"/>
    <property type="evidence" value="ECO:0007669"/>
    <property type="project" value="UniProtKB-KW"/>
</dbReference>
<dbReference type="Proteomes" id="UP000076394">
    <property type="component" value="Chromosome"/>
</dbReference>
<name>A0A142VB66_9CHLR</name>
<sequence length="206" mass="22862">MSSRDYFNQVADNWDEMRQGFFSDRIREAALEAADVKPNSIAADIGAGTGYLTAGLLQKNCRVIAVDQSAAMLEKIKSKFGVRNVSCLQADGNALPLKNQSVDYSFANMFLHHAEDPAGVINEMSRILLPGGRLVITDLCLHTHTNMQKEHHDRWPGFELKDVKGWFEQAGLQNIRVETLNQKCTASSCTCQEQIAIDIFLASGEK</sequence>
<dbReference type="Pfam" id="PF08241">
    <property type="entry name" value="Methyltransf_11"/>
    <property type="match status" value="1"/>
</dbReference>
<dbReference type="EMBL" id="CP011127">
    <property type="protein sequence ID" value="AMU87073.1"/>
    <property type="molecule type" value="Genomic_DNA"/>
</dbReference>
<dbReference type="PANTHER" id="PTHR43861:SF3">
    <property type="entry name" value="PUTATIVE (AFU_ORTHOLOGUE AFUA_2G14390)-RELATED"/>
    <property type="match status" value="1"/>
</dbReference>
<reference evidence="3 4" key="1">
    <citation type="submission" date="2015-03" db="EMBL/GenBank/DDBJ databases">
        <title>Genomic characterization of Dehalococcoides mccartyi strain 11a5, an unusal plasmid-containing chloroethene dechlorinator.</title>
        <authorList>
            <person name="Zhao S."/>
            <person name="Ding C."/>
            <person name="He J."/>
        </authorList>
    </citation>
    <scope>NUCLEOTIDE SEQUENCE [LARGE SCALE GENOMIC DNA]</scope>
    <source>
        <strain evidence="3 4">11a5</strain>
    </source>
</reference>
<dbReference type="RefSeq" id="WP_034376255.1">
    <property type="nucleotide sequence ID" value="NZ_AP024514.1"/>
</dbReference>
<organism evidence="3 4">
    <name type="scientific">Dehalococcoides mccartyi</name>
    <dbReference type="NCBI Taxonomy" id="61435"/>
    <lineage>
        <taxon>Bacteria</taxon>
        <taxon>Bacillati</taxon>
        <taxon>Chloroflexota</taxon>
        <taxon>Dehalococcoidia</taxon>
        <taxon>Dehalococcoidales</taxon>
        <taxon>Dehalococcoidaceae</taxon>
        <taxon>Dehalococcoides</taxon>
    </lineage>
</organism>
<evidence type="ECO:0000313" key="4">
    <source>
        <dbReference type="Proteomes" id="UP000076394"/>
    </source>
</evidence>
<protein>
    <submittedName>
        <fullName evidence="3">SAM-dependent methyltransferase</fullName>
    </submittedName>
</protein>
<evidence type="ECO:0000259" key="2">
    <source>
        <dbReference type="Pfam" id="PF08241"/>
    </source>
</evidence>
<dbReference type="OrthoDB" id="9772751at2"/>
<dbReference type="CDD" id="cd02440">
    <property type="entry name" value="AdoMet_MTases"/>
    <property type="match status" value="1"/>
</dbReference>
<feature type="domain" description="Methyltransferase type 11" evidence="2">
    <location>
        <begin position="44"/>
        <end position="136"/>
    </location>
</feature>
<dbReference type="GO" id="GO:0008757">
    <property type="term" value="F:S-adenosylmethionine-dependent methyltransferase activity"/>
    <property type="evidence" value="ECO:0007669"/>
    <property type="project" value="InterPro"/>
</dbReference>
<dbReference type="InterPro" id="IPR013216">
    <property type="entry name" value="Methyltransf_11"/>
</dbReference>
<dbReference type="InterPro" id="IPR029063">
    <property type="entry name" value="SAM-dependent_MTases_sf"/>
</dbReference>
<proteinExistence type="predicted"/>
<keyword evidence="1 3" id="KW-0808">Transferase</keyword>
<accession>A0A142VB66</accession>
<keyword evidence="3" id="KW-0489">Methyltransferase</keyword>
<gene>
    <name evidence="3" type="ORF">Dm11a5_1247</name>
</gene>
<dbReference type="AlphaFoldDB" id="A0A142VB66"/>
<evidence type="ECO:0000313" key="3">
    <source>
        <dbReference type="EMBL" id="AMU87073.1"/>
    </source>
</evidence>
<dbReference type="PATRIC" id="fig|61435.13.peg.1271"/>
<evidence type="ECO:0000256" key="1">
    <source>
        <dbReference type="ARBA" id="ARBA00022679"/>
    </source>
</evidence>